<evidence type="ECO:0000313" key="3">
    <source>
        <dbReference type="Proteomes" id="UP000807504"/>
    </source>
</evidence>
<dbReference type="SUPFAM" id="SSF46565">
    <property type="entry name" value="Chaperone J-domain"/>
    <property type="match status" value="1"/>
</dbReference>
<protein>
    <recommendedName>
        <fullName evidence="1">J domain-containing protein</fullName>
    </recommendedName>
</protein>
<dbReference type="InterPro" id="IPR036869">
    <property type="entry name" value="J_dom_sf"/>
</dbReference>
<dbReference type="InterPro" id="IPR001623">
    <property type="entry name" value="DnaJ_domain"/>
</dbReference>
<accession>A0A8T0E954</accession>
<dbReference type="Proteomes" id="UP000807504">
    <property type="component" value="Unassembled WGS sequence"/>
</dbReference>
<reference evidence="2" key="2">
    <citation type="submission" date="2020-06" db="EMBL/GenBank/DDBJ databases">
        <authorList>
            <person name="Sheffer M."/>
        </authorList>
    </citation>
    <scope>NUCLEOTIDE SEQUENCE</scope>
</reference>
<evidence type="ECO:0000313" key="2">
    <source>
        <dbReference type="EMBL" id="KAF8767958.1"/>
    </source>
</evidence>
<dbReference type="EMBL" id="JABXBU010002230">
    <property type="protein sequence ID" value="KAF8767958.1"/>
    <property type="molecule type" value="Genomic_DNA"/>
</dbReference>
<sequence>MDCYKILRLHPSASSADIEKASNRMMSIWNPNDYDDDYRGVALCVVDDIKKAKRILMDPIQRQKHDKELNEEVKADIHSNLKDIKIPVGNLQSVSFSETDTEPKYMQYLTSTPRNDERYEMEEFRNISDVDWNSASYKMNDYPQMNDDVLWEDIDGKEDLISNQYDDLSMRVYDLNDAMILNETKPEHETLDFKFAHFGNPVVSKDKYLRPIINKISVSPTSTQPIENSTINDFPKRVHNSTSRQESNLEIMQRTILKNHSKVTQPSNQLKSQTFEIEYSLYIPKITEYSPRFPDLYFIPKRDVHIVEDDLLNEYLKDTFKFKVNSNEPVIGIYDFKPVSFSESCTNFSERACGTRKETPSYFPNSELFNKELIMNDGLIKEMYQDCSEMIPFINNQNSSMTNYNKECNELKTETGFSEHDVSMVVNVSIESLKENTELDWKTTKKNTELKNFTGEKNISNSIFNDNRYKTLVSLDTGDKEIRTTRKEFLELPDGKILKCDSSLKAKITTQLNKKEDHHIWNGVAGSSYSEEDLSKIISAFAQLEDRKLVTKYYFNDIEERLEVFVDGILKCRLRNGSMEETKGQQDEMRISTVPFSITSKIYANGAEIITLRINEKQTELIKIYKNGQLLFEV</sequence>
<organism evidence="2 3">
    <name type="scientific">Argiope bruennichi</name>
    <name type="common">Wasp spider</name>
    <name type="synonym">Aranea bruennichi</name>
    <dbReference type="NCBI Taxonomy" id="94029"/>
    <lineage>
        <taxon>Eukaryota</taxon>
        <taxon>Metazoa</taxon>
        <taxon>Ecdysozoa</taxon>
        <taxon>Arthropoda</taxon>
        <taxon>Chelicerata</taxon>
        <taxon>Arachnida</taxon>
        <taxon>Araneae</taxon>
        <taxon>Araneomorphae</taxon>
        <taxon>Entelegynae</taxon>
        <taxon>Araneoidea</taxon>
        <taxon>Araneidae</taxon>
        <taxon>Argiope</taxon>
    </lineage>
</organism>
<dbReference type="AlphaFoldDB" id="A0A8T0E954"/>
<evidence type="ECO:0000259" key="1">
    <source>
        <dbReference type="PROSITE" id="PS50076"/>
    </source>
</evidence>
<dbReference type="Gene3D" id="1.10.287.110">
    <property type="entry name" value="DnaJ domain"/>
    <property type="match status" value="1"/>
</dbReference>
<dbReference type="PROSITE" id="PS50076">
    <property type="entry name" value="DNAJ_2"/>
    <property type="match status" value="1"/>
</dbReference>
<reference evidence="2" key="1">
    <citation type="journal article" date="2020" name="bioRxiv">
        <title>Chromosome-level reference genome of the European wasp spider Argiope bruennichi: a resource for studies on range expansion and evolutionary adaptation.</title>
        <authorList>
            <person name="Sheffer M.M."/>
            <person name="Hoppe A."/>
            <person name="Krehenwinkel H."/>
            <person name="Uhl G."/>
            <person name="Kuss A.W."/>
            <person name="Jensen L."/>
            <person name="Jensen C."/>
            <person name="Gillespie R.G."/>
            <person name="Hoff K.J."/>
            <person name="Prost S."/>
        </authorList>
    </citation>
    <scope>NUCLEOTIDE SEQUENCE</scope>
</reference>
<gene>
    <name evidence="2" type="ORF">HNY73_020827</name>
</gene>
<comment type="caution">
    <text evidence="2">The sequence shown here is derived from an EMBL/GenBank/DDBJ whole genome shotgun (WGS) entry which is preliminary data.</text>
</comment>
<feature type="domain" description="J" evidence="1">
    <location>
        <begin position="2"/>
        <end position="69"/>
    </location>
</feature>
<name>A0A8T0E954_ARGBR</name>
<proteinExistence type="predicted"/>
<keyword evidence="3" id="KW-1185">Reference proteome</keyword>